<dbReference type="AlphaFoldDB" id="A0A1U7HI31"/>
<dbReference type="RefSeq" id="WP_073599494.1">
    <property type="nucleotide sequence ID" value="NZ_MRCB01000010.1"/>
</dbReference>
<proteinExistence type="predicted"/>
<reference evidence="1 2" key="1">
    <citation type="submission" date="2016-11" db="EMBL/GenBank/DDBJ databases">
        <title>Draft Genome Sequences of Nine Cyanobacterial Strains from Diverse Habitats.</title>
        <authorList>
            <person name="Zhu T."/>
            <person name="Hou S."/>
            <person name="Lu X."/>
            <person name="Hess W.R."/>
        </authorList>
    </citation>
    <scope>NUCLEOTIDE SEQUENCE [LARGE SCALE GENOMIC DNA]</scope>
    <source>
        <strain evidence="1 2">NIES-593</strain>
    </source>
</reference>
<keyword evidence="2" id="KW-1185">Reference proteome</keyword>
<dbReference type="STRING" id="1921803.NIES593_10230"/>
<comment type="caution">
    <text evidence="1">The sequence shown here is derived from an EMBL/GenBank/DDBJ whole genome shotgun (WGS) entry which is preliminary data.</text>
</comment>
<dbReference type="Proteomes" id="UP000186868">
    <property type="component" value="Unassembled WGS sequence"/>
</dbReference>
<evidence type="ECO:0000313" key="2">
    <source>
        <dbReference type="Proteomes" id="UP000186868"/>
    </source>
</evidence>
<evidence type="ECO:0000313" key="1">
    <source>
        <dbReference type="EMBL" id="OKH23214.1"/>
    </source>
</evidence>
<accession>A0A1U7HI31</accession>
<dbReference type="EMBL" id="MRCB01000010">
    <property type="protein sequence ID" value="OKH23214.1"/>
    <property type="molecule type" value="Genomic_DNA"/>
</dbReference>
<protein>
    <submittedName>
        <fullName evidence="1">Uncharacterized protein</fullName>
    </submittedName>
</protein>
<dbReference type="OrthoDB" id="581484at2"/>
<gene>
    <name evidence="1" type="ORF">NIES593_10230</name>
</gene>
<name>A0A1U7HI31_9CYAN</name>
<organism evidence="1 2">
    <name type="scientific">Hydrococcus rivularis NIES-593</name>
    <dbReference type="NCBI Taxonomy" id="1921803"/>
    <lineage>
        <taxon>Bacteria</taxon>
        <taxon>Bacillati</taxon>
        <taxon>Cyanobacteriota</taxon>
        <taxon>Cyanophyceae</taxon>
        <taxon>Pleurocapsales</taxon>
        <taxon>Hydrococcaceae</taxon>
        <taxon>Hydrococcus</taxon>
    </lineage>
</organism>
<sequence length="262" mass="30542">MLPIKTYNQERIKIDITKDTCDRIENHYGSLAKFIDKLQSFNVTLEKNRDEYNINPYSDKLGQGIYILAKDSSELEIFPHASLAFKCSQGKFLAENLKKQFDRSIQLSIEFETKLNAKERAMLQICPVYLHFETSAIDVFFKQILFMQNIEGGVTLGETKTGFSLEFCQVFKIPSLEEILVKPQFNLHLLLDKDRQRQLLKIQTVYLFRRLLSKGIRIFSLNQKNILLSQDKYIIIDPTIDFLKPISPLYNILTYQLCTHIA</sequence>